<name>H2ES67_ALIFS</name>
<proteinExistence type="predicted"/>
<organism evidence="1">
    <name type="scientific">Aliivibrio fischeri</name>
    <name type="common">Vibrio fischeri</name>
    <dbReference type="NCBI Taxonomy" id="668"/>
    <lineage>
        <taxon>Bacteria</taxon>
        <taxon>Pseudomonadati</taxon>
        <taxon>Pseudomonadota</taxon>
        <taxon>Gammaproteobacteria</taxon>
        <taxon>Vibrionales</taxon>
        <taxon>Vibrionaceae</taxon>
        <taxon>Aliivibrio</taxon>
    </lineage>
</organism>
<sequence>MNKIDHITHIGQANLSIEHLKLNNVREELTSDIALYRQAIVNGEFHLLKELEQKIETKQYNFSELYNSIINAHSTF</sequence>
<dbReference type="AlphaFoldDB" id="H2ES67"/>
<keyword evidence="1" id="KW-0614">Plasmid</keyword>
<accession>H2ES67</accession>
<dbReference type="RefSeq" id="WP_014343648.1">
    <property type="nucleotide sequence ID" value="NC_016851.1"/>
</dbReference>
<dbReference type="EMBL" id="JQ031552">
    <property type="protein sequence ID" value="AEY78234.1"/>
    <property type="molecule type" value="Genomic_DNA"/>
</dbReference>
<geneLocation type="plasmid" evidence="1">
    <name>pKB1A97-67</name>
</geneLocation>
<protein>
    <submittedName>
        <fullName evidence="1">Uncharacterized protein</fullName>
    </submittedName>
</protein>
<evidence type="ECO:0000313" key="1">
    <source>
        <dbReference type="EMBL" id="AEY78234.1"/>
    </source>
</evidence>
<reference evidence="1" key="1">
    <citation type="submission" date="2011-11" db="EMBL/GenBank/DDBJ databases">
        <authorList>
            <person name="Summers A.O."/>
            <person name="Wireman J."/>
            <person name="Williams L.E."/>
        </authorList>
    </citation>
    <scope>NUCLEOTIDE SEQUENCE</scope>
    <source>
        <strain evidence="1">KB1A-97</strain>
        <plasmid evidence="1">pKB1A97-67</plasmid>
    </source>
</reference>